<dbReference type="Gene3D" id="2.30.30.1040">
    <property type="match status" value="1"/>
</dbReference>
<dbReference type="InterPro" id="IPR010525">
    <property type="entry name" value="ARF_dom"/>
</dbReference>
<dbReference type="Gene3D" id="3.10.20.90">
    <property type="entry name" value="Phosphatidylinositol 3-kinase Catalytic Subunit, Chain A, domain 1"/>
    <property type="match status" value="1"/>
</dbReference>
<dbReference type="GO" id="GO:0005634">
    <property type="term" value="C:nucleus"/>
    <property type="evidence" value="ECO:0007669"/>
    <property type="project" value="UniProtKB-SubCell"/>
</dbReference>
<evidence type="ECO:0000313" key="11">
    <source>
        <dbReference type="Proteomes" id="UP000585474"/>
    </source>
</evidence>
<dbReference type="FunFam" id="2.30.30.1040:FF:000001">
    <property type="entry name" value="Auxin response factor"/>
    <property type="match status" value="1"/>
</dbReference>
<dbReference type="CDD" id="cd10017">
    <property type="entry name" value="B3_DNA"/>
    <property type="match status" value="1"/>
</dbReference>
<comment type="subcellular location">
    <subcellularLocation>
        <location evidence="1">Nucleus</location>
    </subcellularLocation>
</comment>
<evidence type="ECO:0000259" key="9">
    <source>
        <dbReference type="PROSITE" id="PS51745"/>
    </source>
</evidence>
<comment type="similarity">
    <text evidence="2">Belongs to the ARF family.</text>
</comment>
<evidence type="ECO:0000259" key="8">
    <source>
        <dbReference type="PROSITE" id="PS50863"/>
    </source>
</evidence>
<keyword evidence="7" id="KW-0927">Auxin signaling pathway</keyword>
<keyword evidence="3" id="KW-0805">Transcription regulation</keyword>
<dbReference type="PANTHER" id="PTHR31384">
    <property type="entry name" value="AUXIN RESPONSE FACTOR 4-RELATED"/>
    <property type="match status" value="1"/>
</dbReference>
<dbReference type="SUPFAM" id="SSF101936">
    <property type="entry name" value="DNA-binding pseudobarrel domain"/>
    <property type="match status" value="1"/>
</dbReference>
<feature type="domain" description="TF-B3" evidence="8">
    <location>
        <begin position="177"/>
        <end position="217"/>
    </location>
</feature>
<dbReference type="GO" id="GO:0003677">
    <property type="term" value="F:DNA binding"/>
    <property type="evidence" value="ECO:0007669"/>
    <property type="project" value="UniProtKB-KW"/>
</dbReference>
<keyword evidence="6" id="KW-0539">Nucleus</keyword>
<name>A0A7J0EIC7_9ERIC</name>
<protein>
    <submittedName>
        <fullName evidence="10">Transcriptional factor B3 family protein</fullName>
    </submittedName>
</protein>
<organism evidence="10 11">
    <name type="scientific">Actinidia rufa</name>
    <dbReference type="NCBI Taxonomy" id="165716"/>
    <lineage>
        <taxon>Eukaryota</taxon>
        <taxon>Viridiplantae</taxon>
        <taxon>Streptophyta</taxon>
        <taxon>Embryophyta</taxon>
        <taxon>Tracheophyta</taxon>
        <taxon>Spermatophyta</taxon>
        <taxon>Magnoliopsida</taxon>
        <taxon>eudicotyledons</taxon>
        <taxon>Gunneridae</taxon>
        <taxon>Pentapetalae</taxon>
        <taxon>asterids</taxon>
        <taxon>Ericales</taxon>
        <taxon>Actinidiaceae</taxon>
        <taxon>Actinidia</taxon>
    </lineage>
</organism>
<evidence type="ECO:0000256" key="5">
    <source>
        <dbReference type="ARBA" id="ARBA00023163"/>
    </source>
</evidence>
<evidence type="ECO:0000256" key="4">
    <source>
        <dbReference type="ARBA" id="ARBA00023125"/>
    </source>
</evidence>
<dbReference type="InterPro" id="IPR015300">
    <property type="entry name" value="DNA-bd_pseudobarrel_sf"/>
</dbReference>
<dbReference type="InterPro" id="IPR053793">
    <property type="entry name" value="PB1-like"/>
</dbReference>
<comment type="caution">
    <text evidence="10">The sequence shown here is derived from an EMBL/GenBank/DDBJ whole genome shotgun (WGS) entry which is preliminary data.</text>
</comment>
<dbReference type="GO" id="GO:0009734">
    <property type="term" value="P:auxin-activated signaling pathway"/>
    <property type="evidence" value="ECO:0007669"/>
    <property type="project" value="UniProtKB-KW"/>
</dbReference>
<evidence type="ECO:0000256" key="2">
    <source>
        <dbReference type="ARBA" id="ARBA00007853"/>
    </source>
</evidence>
<evidence type="ECO:0000313" key="10">
    <source>
        <dbReference type="EMBL" id="GFY86228.1"/>
    </source>
</evidence>
<proteinExistence type="inferred from homology"/>
<dbReference type="InterPro" id="IPR033389">
    <property type="entry name" value="AUX/IAA_dom"/>
</dbReference>
<evidence type="ECO:0000256" key="3">
    <source>
        <dbReference type="ARBA" id="ARBA00023015"/>
    </source>
</evidence>
<dbReference type="AlphaFoldDB" id="A0A7J0EIC7"/>
<dbReference type="InterPro" id="IPR044835">
    <property type="entry name" value="ARF_plant"/>
</dbReference>
<keyword evidence="4" id="KW-0238">DNA-binding</keyword>
<dbReference type="EMBL" id="BJWL01000004">
    <property type="protein sequence ID" value="GFY86228.1"/>
    <property type="molecule type" value="Genomic_DNA"/>
</dbReference>
<dbReference type="Pfam" id="PF06507">
    <property type="entry name" value="ARF_AD"/>
    <property type="match status" value="1"/>
</dbReference>
<dbReference type="PANTHER" id="PTHR31384:SF10">
    <property type="entry name" value="AUXIN RESPONSE FACTOR 5"/>
    <property type="match status" value="1"/>
</dbReference>
<dbReference type="SMART" id="SM01019">
    <property type="entry name" value="B3"/>
    <property type="match status" value="1"/>
</dbReference>
<sequence>MGSVEEKVGLVTGAQTLLEEMKLLKEMQDHSVVRKPMNSELWHACAGPLVNLPQVGSLVYYFPQGHSEQVAVSTNRTATSQIPNYPNLPSQLLCQVHNVTLHADKDTDEIYAQMSLQPVSSEKDVFPIPDFGLKPNKHPSEFFCKTLTASDTSTHGGFSVPRRAAEKALSSVGQPKRHLLTTGWSMFVGAKRLRAGDSVLFIRNEKSQLLLGVRRATRQQTALPSSVLSADSMHIGVLAAAAHAASNRSPFTIFYNPRYMGTIVGTSDLDPLRWPGSKWRNLQVEWDETGCGEKHNRVSPWEIETPESLFIFPSLTSSFKRPLQTGFLGEQSEWENLIKRPFVRVPESLNGDFSYPLISSPWSEQLIKMLIKPQSVNNPATVTPVQDSSGKGALSQQARTLTQTIMKQKPEITLSKSENHPQKPSRPTQFLAMLEAQWLILLFQAPFWMSFCQSKDPAFQNPSDYLVGNFSSSQDVQSQITSASLAVSRAFPLKEFPDSSGGASSSNVDFDDSSLLQNSTWQQAVPPVRTYTKIQKSGSVGRSIDVSSFKNYEELLSAIECMFGLEGLLNDRSSGWKLVYVDFENDVLLVGDDPWEEFISCVRCIRILSPSEVQKMSEEGMQLLNTTTIPGTNGSITESDCAWDGPN</sequence>
<reference evidence="10 11" key="1">
    <citation type="submission" date="2019-07" db="EMBL/GenBank/DDBJ databases">
        <title>De Novo Assembly of kiwifruit Actinidia rufa.</title>
        <authorList>
            <person name="Sugita-Konishi S."/>
            <person name="Sato K."/>
            <person name="Mori E."/>
            <person name="Abe Y."/>
            <person name="Kisaki G."/>
            <person name="Hamano K."/>
            <person name="Suezawa K."/>
            <person name="Otani M."/>
            <person name="Fukuda T."/>
            <person name="Manabe T."/>
            <person name="Gomi K."/>
            <person name="Tabuchi M."/>
            <person name="Akimitsu K."/>
            <person name="Kataoka I."/>
        </authorList>
    </citation>
    <scope>NUCLEOTIDE SEQUENCE [LARGE SCALE GENOMIC DNA]</scope>
    <source>
        <strain evidence="11">cv. Fuchu</strain>
    </source>
</reference>
<dbReference type="SUPFAM" id="SSF54277">
    <property type="entry name" value="CAD &amp; PB1 domains"/>
    <property type="match status" value="1"/>
</dbReference>
<dbReference type="Proteomes" id="UP000585474">
    <property type="component" value="Unassembled WGS sequence"/>
</dbReference>
<feature type="domain" description="PB1" evidence="9">
    <location>
        <begin position="529"/>
        <end position="612"/>
    </location>
</feature>
<dbReference type="OrthoDB" id="1368538at2759"/>
<dbReference type="PROSITE" id="PS50863">
    <property type="entry name" value="B3"/>
    <property type="match status" value="1"/>
</dbReference>
<evidence type="ECO:0000256" key="7">
    <source>
        <dbReference type="ARBA" id="ARBA00023294"/>
    </source>
</evidence>
<keyword evidence="11" id="KW-1185">Reference proteome</keyword>
<dbReference type="PROSITE" id="PS51745">
    <property type="entry name" value="PB1"/>
    <property type="match status" value="1"/>
</dbReference>
<dbReference type="Gene3D" id="2.40.330.10">
    <property type="entry name" value="DNA-binding pseudobarrel domain"/>
    <property type="match status" value="2"/>
</dbReference>
<dbReference type="FunFam" id="3.10.20.90:FF:000047">
    <property type="entry name" value="Auxin response factor"/>
    <property type="match status" value="1"/>
</dbReference>
<keyword evidence="5" id="KW-0804">Transcription</keyword>
<evidence type="ECO:0000256" key="1">
    <source>
        <dbReference type="ARBA" id="ARBA00004123"/>
    </source>
</evidence>
<dbReference type="Pfam" id="PF02309">
    <property type="entry name" value="AUX_IAA"/>
    <property type="match status" value="1"/>
</dbReference>
<accession>A0A7J0EIC7</accession>
<dbReference type="InterPro" id="IPR003340">
    <property type="entry name" value="B3_DNA-bd"/>
</dbReference>
<gene>
    <name evidence="10" type="ORF">Acr_04g0009660</name>
</gene>
<evidence type="ECO:0000256" key="6">
    <source>
        <dbReference type="ARBA" id="ARBA00023242"/>
    </source>
</evidence>
<dbReference type="GO" id="GO:0006355">
    <property type="term" value="P:regulation of DNA-templated transcription"/>
    <property type="evidence" value="ECO:0007669"/>
    <property type="project" value="InterPro"/>
</dbReference>